<evidence type="ECO:0000313" key="2">
    <source>
        <dbReference type="Proteomes" id="UP000010422"/>
    </source>
</evidence>
<reference evidence="1 2" key="1">
    <citation type="journal article" date="2012" name="MBio">
        <title>De novo assembly of the Pneumocystis jirovecii genome from a single bronchoalveolar lavage fluid specimen from a patient.</title>
        <authorList>
            <person name="Cisse O.H."/>
            <person name="Pagni M."/>
            <person name="Hauser P.M."/>
        </authorList>
    </citation>
    <scope>NUCLEOTIDE SEQUENCE [LARGE SCALE GENOMIC DNA]</scope>
    <source>
        <strain evidence="1 2">SE8</strain>
    </source>
</reference>
<protein>
    <submittedName>
        <fullName evidence="1">Uncharacterized protein</fullName>
    </submittedName>
</protein>
<evidence type="ECO:0000313" key="1">
    <source>
        <dbReference type="EMBL" id="CCJ28888.1"/>
    </source>
</evidence>
<proteinExistence type="predicted"/>
<sequence>MQHNICGYNTLYVLTITCIEILEKSVTKILALSSMSITDLATFTDKIENYSFDSAIIFYDFVVCSIIRYYSLNVISKVSLFSGTEFQKRHLSNHIHNLLLFGISGVYLNNVDNLNNCMLNISTLISKIILTLYQTYFARENNDITNIFFDDIKSDSLRYVQCIELVISFYNNNYLKNDIKNINFKGFDIFLQIAFKAKDAPEYDDIIKVIRHVYGNISKIVFGRSISVLMEQKCLDFCGFWAFRIY</sequence>
<name>L0P956_PNEJI</name>
<dbReference type="Proteomes" id="UP000010422">
    <property type="component" value="Unassembled WGS sequence"/>
</dbReference>
<dbReference type="InParanoid" id="L0P956"/>
<accession>L0P956</accession>
<dbReference type="VEuPathDB" id="FungiDB:PNEJI1_001889"/>
<dbReference type="EMBL" id="CAKM01000130">
    <property type="protein sequence ID" value="CCJ28888.1"/>
    <property type="molecule type" value="Genomic_DNA"/>
</dbReference>
<comment type="caution">
    <text evidence="1">The sequence shown here is derived from an EMBL/GenBank/DDBJ whole genome shotgun (WGS) entry which is preliminary data.</text>
</comment>
<dbReference type="AlphaFoldDB" id="L0P956"/>
<organism evidence="2">
    <name type="scientific">Pneumocystis jirovecii</name>
    <name type="common">Human pneumocystis pneumonia agent</name>
    <dbReference type="NCBI Taxonomy" id="42068"/>
    <lineage>
        <taxon>Eukaryota</taxon>
        <taxon>Fungi</taxon>
        <taxon>Dikarya</taxon>
        <taxon>Ascomycota</taxon>
        <taxon>Taphrinomycotina</taxon>
        <taxon>Pneumocystomycetes</taxon>
        <taxon>Pneumocystaceae</taxon>
        <taxon>Pneumocystis</taxon>
    </lineage>
</organism>
<gene>
    <name evidence="1" type="ORF">PNEJI1_001889</name>
</gene>